<evidence type="ECO:0000313" key="1">
    <source>
        <dbReference type="EMBL" id="KAH1181506.1"/>
    </source>
</evidence>
<name>A0A9D3XL32_9SAUR</name>
<dbReference type="Proteomes" id="UP000827986">
    <property type="component" value="Unassembled WGS sequence"/>
</dbReference>
<organism evidence="1 2">
    <name type="scientific">Mauremys mutica</name>
    <name type="common">yellowpond turtle</name>
    <dbReference type="NCBI Taxonomy" id="74926"/>
    <lineage>
        <taxon>Eukaryota</taxon>
        <taxon>Metazoa</taxon>
        <taxon>Chordata</taxon>
        <taxon>Craniata</taxon>
        <taxon>Vertebrata</taxon>
        <taxon>Euteleostomi</taxon>
        <taxon>Archelosauria</taxon>
        <taxon>Testudinata</taxon>
        <taxon>Testudines</taxon>
        <taxon>Cryptodira</taxon>
        <taxon>Durocryptodira</taxon>
        <taxon>Testudinoidea</taxon>
        <taxon>Geoemydidae</taxon>
        <taxon>Geoemydinae</taxon>
        <taxon>Mauremys</taxon>
    </lineage>
</organism>
<evidence type="ECO:0000313" key="2">
    <source>
        <dbReference type="Proteomes" id="UP000827986"/>
    </source>
</evidence>
<proteinExistence type="predicted"/>
<sequence length="105" mass="12169">MTQISPPALFCIQRSKRNRIIPKLEYSELQLHPSKGKSFLKGLILRHISCEGQVYCQQDHLKRKVYLNTFHQANVALSREEMSGDIQGLLIKIQRDGTKIYSKAW</sequence>
<keyword evidence="2" id="KW-1185">Reference proteome</keyword>
<accession>A0A9D3XL32</accession>
<dbReference type="EMBL" id="JAHDVG010000468">
    <property type="protein sequence ID" value="KAH1181506.1"/>
    <property type="molecule type" value="Genomic_DNA"/>
</dbReference>
<gene>
    <name evidence="1" type="ORF">KIL84_005232</name>
</gene>
<reference evidence="1" key="1">
    <citation type="submission" date="2021-09" db="EMBL/GenBank/DDBJ databases">
        <title>The genome of Mauremys mutica provides insights into the evolution of semi-aquatic lifestyle.</title>
        <authorList>
            <person name="Gong S."/>
            <person name="Gao Y."/>
        </authorList>
    </citation>
    <scope>NUCLEOTIDE SEQUENCE</scope>
    <source>
        <strain evidence="1">MM-2020</strain>
        <tissue evidence="1">Muscle</tissue>
    </source>
</reference>
<dbReference type="AlphaFoldDB" id="A0A9D3XL32"/>
<comment type="caution">
    <text evidence="1">The sequence shown here is derived from an EMBL/GenBank/DDBJ whole genome shotgun (WGS) entry which is preliminary data.</text>
</comment>
<protein>
    <submittedName>
        <fullName evidence="1">Uncharacterized protein</fullName>
    </submittedName>
</protein>